<dbReference type="AlphaFoldDB" id="A0A024GYX8"/>
<evidence type="ECO:0000259" key="2">
    <source>
        <dbReference type="Pfam" id="PF07331"/>
    </source>
</evidence>
<feature type="transmembrane region" description="Helical" evidence="1">
    <location>
        <begin position="120"/>
        <end position="153"/>
    </location>
</feature>
<evidence type="ECO:0000256" key="1">
    <source>
        <dbReference type="SAM" id="Phobius"/>
    </source>
</evidence>
<sequence length="198" mass="20332">MQTLNAPVALEWTVAAAAVAGGLAIAVVGAGYGLTNTSGVGAGFFPTVAGTLMALAGVLWAFQLVAARRQAAPAPVTGDAMEMLPPHHESESALVSLLDDDNSDEPDAPDFPDRQGWARVGIISAAILLAALLLPLLGYTIVMTLMLGAILFLVSKRRLWMAALVAVGAALASRLVFEVWLGTALPTASIDFLAGLGL</sequence>
<protein>
    <recommendedName>
        <fullName evidence="2">DUF1468 domain-containing protein</fullName>
    </recommendedName>
</protein>
<accession>A0A024GYX8</accession>
<feature type="transmembrane region" description="Helical" evidence="1">
    <location>
        <begin position="12"/>
        <end position="34"/>
    </location>
</feature>
<keyword evidence="1" id="KW-1133">Transmembrane helix</keyword>
<keyword evidence="1" id="KW-0812">Transmembrane</keyword>
<reference evidence="4" key="1">
    <citation type="journal article" date="2014" name="Genome Announc.">
        <title>Genome Sequence of Arthrobacter siccitolerans 4J27, a Xeroprotectant-Producing Desiccation-Tolerant Microorganism.</title>
        <authorList>
            <person name="Manzanera M."/>
            <person name="Santa-Cruz-Calvo L."/>
            <person name="Vilchez J.I."/>
            <person name="Garcia-Fontana C."/>
            <person name="Silva-Castro G.A."/>
            <person name="Calvo C."/>
            <person name="Gonzalez-Lopez J."/>
        </authorList>
    </citation>
    <scope>NUCLEOTIDE SEQUENCE [LARGE SCALE GENOMIC DNA]</scope>
    <source>
        <strain evidence="4">4J27</strain>
    </source>
</reference>
<proteinExistence type="predicted"/>
<organism evidence="3 4">
    <name type="scientific">Pseudarthrobacter siccitolerans</name>
    <dbReference type="NCBI Taxonomy" id="861266"/>
    <lineage>
        <taxon>Bacteria</taxon>
        <taxon>Bacillati</taxon>
        <taxon>Actinomycetota</taxon>
        <taxon>Actinomycetes</taxon>
        <taxon>Micrococcales</taxon>
        <taxon>Micrococcaceae</taxon>
        <taxon>Pseudarthrobacter</taxon>
    </lineage>
</organism>
<dbReference type="Proteomes" id="UP000035722">
    <property type="component" value="Unassembled WGS sequence"/>
</dbReference>
<feature type="transmembrane region" description="Helical" evidence="1">
    <location>
        <begin position="40"/>
        <end position="62"/>
    </location>
</feature>
<dbReference type="EMBL" id="CAQI01000029">
    <property type="protein sequence ID" value="CCQ44704.1"/>
    <property type="molecule type" value="Genomic_DNA"/>
</dbReference>
<feature type="transmembrane region" description="Helical" evidence="1">
    <location>
        <begin position="159"/>
        <end position="177"/>
    </location>
</feature>
<dbReference type="STRING" id="861266.ARTSIC4J27_633"/>
<keyword evidence="4" id="KW-1185">Reference proteome</keyword>
<evidence type="ECO:0000313" key="4">
    <source>
        <dbReference type="Proteomes" id="UP000035722"/>
    </source>
</evidence>
<dbReference type="InterPro" id="IPR009936">
    <property type="entry name" value="DUF1468"/>
</dbReference>
<keyword evidence="1" id="KW-0472">Membrane</keyword>
<dbReference type="Pfam" id="PF07331">
    <property type="entry name" value="TctB"/>
    <property type="match status" value="1"/>
</dbReference>
<dbReference type="RefSeq" id="WP_161799532.1">
    <property type="nucleotide sequence ID" value="NZ_CAQI01000029.1"/>
</dbReference>
<feature type="domain" description="DUF1468" evidence="2">
    <location>
        <begin position="21"/>
        <end position="186"/>
    </location>
</feature>
<name>A0A024GYX8_9MICC</name>
<evidence type="ECO:0000313" key="3">
    <source>
        <dbReference type="EMBL" id="CCQ44704.1"/>
    </source>
</evidence>
<comment type="caution">
    <text evidence="3">The sequence shown here is derived from an EMBL/GenBank/DDBJ whole genome shotgun (WGS) entry which is preliminary data.</text>
</comment>
<gene>
    <name evidence="3" type="ORF">ARTSIC4J27_633</name>
</gene>